<organism evidence="3 4">
    <name type="scientific">Natronorubrum halalkaliphilum</name>
    <dbReference type="NCBI Taxonomy" id="2691917"/>
    <lineage>
        <taxon>Archaea</taxon>
        <taxon>Methanobacteriati</taxon>
        <taxon>Methanobacteriota</taxon>
        <taxon>Stenosarchaea group</taxon>
        <taxon>Halobacteria</taxon>
        <taxon>Halobacteriales</taxon>
        <taxon>Natrialbaceae</taxon>
        <taxon>Natronorubrum</taxon>
    </lineage>
</organism>
<evidence type="ECO:0000313" key="4">
    <source>
        <dbReference type="Proteomes" id="UP000434101"/>
    </source>
</evidence>
<feature type="domain" description="NrpR regulatory" evidence="1">
    <location>
        <begin position="84"/>
        <end position="185"/>
    </location>
</feature>
<evidence type="ECO:0000259" key="1">
    <source>
        <dbReference type="Pfam" id="PF01995"/>
    </source>
</evidence>
<sequence>MTSDPDRRTYDILRLLAEHEPIGSVHLTEHLRERGYSITERTVRLTLADLDESGLTEKVGGKGRRLTADGRAELERGGVSGRVEQVRERLADLTSQVTYDPATDAGDVVVGTVLVATEDRATLEAGLKAIDDSPLGPIVASIEPVERNGTDCLEVAVPSSVTIDGVLLSHGIESHPDTIGVVEYHPDPDTVPYDDPEPAVHGGAIRRFTDVIGDERATVDLVSLLIEARQTDVSSALAGETGLLVADNREFPLAHYDTARELAVSTRDTLGGVLDLRRPREPGPFPWGTPGWAFASLTFAGAAECVISHCVESGIALEWETLERVQPRSDFSSVVKKK</sequence>
<dbReference type="PANTHER" id="PTHR41964">
    <property type="entry name" value="GLOBAL NITROGEN REGULATOR NRPR"/>
    <property type="match status" value="1"/>
</dbReference>
<proteinExistence type="predicted"/>
<dbReference type="EMBL" id="WUYX01000004">
    <property type="protein sequence ID" value="MXV60679.1"/>
    <property type="molecule type" value="Genomic_DNA"/>
</dbReference>
<dbReference type="Pfam" id="PF08461">
    <property type="entry name" value="WHD_RNase_R"/>
    <property type="match status" value="1"/>
</dbReference>
<gene>
    <name evidence="3" type="ORF">GS429_01055</name>
</gene>
<comment type="caution">
    <text evidence="3">The sequence shown here is derived from an EMBL/GenBank/DDBJ whole genome shotgun (WGS) entry which is preliminary data.</text>
</comment>
<dbReference type="InterPro" id="IPR036390">
    <property type="entry name" value="WH_DNA-bd_sf"/>
</dbReference>
<dbReference type="Proteomes" id="UP000434101">
    <property type="component" value="Unassembled WGS sequence"/>
</dbReference>
<reference evidence="3 4" key="1">
    <citation type="submission" date="2020-01" db="EMBL/GenBank/DDBJ databases">
        <title>Natronorubrum sp. JWXQ-INN 674 isolated from Inner Mongolia Autonomous Region of China.</title>
        <authorList>
            <person name="Xue Q."/>
        </authorList>
    </citation>
    <scope>NUCLEOTIDE SEQUENCE [LARGE SCALE GENOMIC DNA]</scope>
    <source>
        <strain evidence="3 4">JWXQ-INN-674</strain>
    </source>
</reference>
<dbReference type="RefSeq" id="WP_160061879.1">
    <property type="nucleotide sequence ID" value="NZ_WUYX01000004.1"/>
</dbReference>
<protein>
    <submittedName>
        <fullName evidence="3">DUF128 domain-containing protein</fullName>
    </submittedName>
</protein>
<dbReference type="AlphaFoldDB" id="A0A6B0VJA0"/>
<accession>A0A6B0VJA0</accession>
<feature type="domain" description="Ribonuclease R winged-helix" evidence="2">
    <location>
        <begin position="11"/>
        <end position="74"/>
    </location>
</feature>
<name>A0A6B0VJA0_9EURY</name>
<dbReference type="PANTHER" id="PTHR41964:SF1">
    <property type="entry name" value="GLOBAL NITROGEN REGULATOR NRPR"/>
    <property type="match status" value="1"/>
</dbReference>
<dbReference type="Pfam" id="PF01995">
    <property type="entry name" value="NRD1_2"/>
    <property type="match status" value="2"/>
</dbReference>
<dbReference type="InterPro" id="IPR038982">
    <property type="entry name" value="NrpR"/>
</dbReference>
<evidence type="ECO:0000313" key="3">
    <source>
        <dbReference type="EMBL" id="MXV60679.1"/>
    </source>
</evidence>
<dbReference type="InterPro" id="IPR002846">
    <property type="entry name" value="NRD"/>
</dbReference>
<feature type="domain" description="NrpR regulatory" evidence="1">
    <location>
        <begin position="202"/>
        <end position="282"/>
    </location>
</feature>
<dbReference type="Gene3D" id="3.30.70.1360">
    <property type="entry name" value="mj0159-like"/>
    <property type="match status" value="1"/>
</dbReference>
<keyword evidence="4" id="KW-1185">Reference proteome</keyword>
<dbReference type="SUPFAM" id="SSF46785">
    <property type="entry name" value="Winged helix' DNA-binding domain"/>
    <property type="match status" value="1"/>
</dbReference>
<evidence type="ECO:0000259" key="2">
    <source>
        <dbReference type="Pfam" id="PF08461"/>
    </source>
</evidence>
<dbReference type="OrthoDB" id="358798at2157"/>
<dbReference type="InterPro" id="IPR036984">
    <property type="entry name" value="NrpR_dom_sf"/>
</dbReference>
<dbReference type="InterPro" id="IPR013668">
    <property type="entry name" value="RNase_R_HTH_12"/>
</dbReference>